<feature type="region of interest" description="Disordered" evidence="2">
    <location>
        <begin position="60"/>
        <end position="101"/>
    </location>
</feature>
<evidence type="ECO:0000256" key="1">
    <source>
        <dbReference type="SAM" id="Coils"/>
    </source>
</evidence>
<dbReference type="PANTHER" id="PTHR45023:SF4">
    <property type="entry name" value="GLYCINE-RICH PROTEIN-RELATED"/>
    <property type="match status" value="1"/>
</dbReference>
<feature type="coiled-coil region" evidence="1">
    <location>
        <begin position="116"/>
        <end position="150"/>
    </location>
</feature>
<dbReference type="AlphaFoldDB" id="A0A811PLJ1"/>
<evidence type="ECO:0000313" key="4">
    <source>
        <dbReference type="EMBL" id="CAD6242071.1"/>
    </source>
</evidence>
<gene>
    <name evidence="4" type="ORF">NCGR_LOCUS27655</name>
</gene>
<evidence type="ECO:0000313" key="5">
    <source>
        <dbReference type="Proteomes" id="UP000604825"/>
    </source>
</evidence>
<evidence type="ECO:0000259" key="3">
    <source>
        <dbReference type="Pfam" id="PF14303"/>
    </source>
</evidence>
<dbReference type="Proteomes" id="UP000604825">
    <property type="component" value="Unassembled WGS sequence"/>
</dbReference>
<feature type="domain" description="No apical meristem-associated C-terminal" evidence="3">
    <location>
        <begin position="42"/>
        <end position="202"/>
    </location>
</feature>
<dbReference type="OrthoDB" id="677207at2759"/>
<reference evidence="4" key="1">
    <citation type="submission" date="2020-10" db="EMBL/GenBank/DDBJ databases">
        <authorList>
            <person name="Han B."/>
            <person name="Lu T."/>
            <person name="Zhao Q."/>
            <person name="Huang X."/>
            <person name="Zhao Y."/>
        </authorList>
    </citation>
    <scope>NUCLEOTIDE SEQUENCE</scope>
</reference>
<proteinExistence type="predicted"/>
<accession>A0A811PLJ1</accession>
<dbReference type="PANTHER" id="PTHR45023">
    <property type="match status" value="1"/>
</dbReference>
<organism evidence="4 5">
    <name type="scientific">Miscanthus lutarioriparius</name>
    <dbReference type="NCBI Taxonomy" id="422564"/>
    <lineage>
        <taxon>Eukaryota</taxon>
        <taxon>Viridiplantae</taxon>
        <taxon>Streptophyta</taxon>
        <taxon>Embryophyta</taxon>
        <taxon>Tracheophyta</taxon>
        <taxon>Spermatophyta</taxon>
        <taxon>Magnoliopsida</taxon>
        <taxon>Liliopsida</taxon>
        <taxon>Poales</taxon>
        <taxon>Poaceae</taxon>
        <taxon>PACMAD clade</taxon>
        <taxon>Panicoideae</taxon>
        <taxon>Andropogonodae</taxon>
        <taxon>Andropogoneae</taxon>
        <taxon>Saccharinae</taxon>
        <taxon>Miscanthus</taxon>
    </lineage>
</organism>
<keyword evidence="5" id="KW-1185">Reference proteome</keyword>
<dbReference type="Pfam" id="PF14303">
    <property type="entry name" value="NAM-associated"/>
    <property type="match status" value="1"/>
</dbReference>
<dbReference type="InterPro" id="IPR029466">
    <property type="entry name" value="NAM-associated_C"/>
</dbReference>
<keyword evidence="1" id="KW-0175">Coiled coil</keyword>
<name>A0A811PLJ1_9POAL</name>
<protein>
    <recommendedName>
        <fullName evidence="3">No apical meristem-associated C-terminal domain-containing protein</fullName>
    </recommendedName>
</protein>
<evidence type="ECO:0000256" key="2">
    <source>
        <dbReference type="SAM" id="MobiDB-lite"/>
    </source>
</evidence>
<sequence>MLVSWWLNVVFEGRGPKSSGASVDDKQANALTMYKNDDPLHRTFQYIHCWKILKDHSKWTNRRQPTGPQKPLSKKQKTAADSTPAIDAPDHIHWPTGTKKEKLKLKQRSSIEAFDYLLAKKKEVDAEKELKKKERELKKEERELKKQEMCQKALALQEERIKLDKKKFDFERDREEERIINIDMSTMSTRQQQFYDDQQKKILARRLGN</sequence>
<dbReference type="EMBL" id="CAJGYO010000007">
    <property type="protein sequence ID" value="CAD6242071.1"/>
    <property type="molecule type" value="Genomic_DNA"/>
</dbReference>
<comment type="caution">
    <text evidence="4">The sequence shown here is derived from an EMBL/GenBank/DDBJ whole genome shotgun (WGS) entry which is preliminary data.</text>
</comment>